<dbReference type="Pfam" id="PF07804">
    <property type="entry name" value="HipA_C"/>
    <property type="match status" value="1"/>
</dbReference>
<dbReference type="GO" id="GO:0004674">
    <property type="term" value="F:protein serine/threonine kinase activity"/>
    <property type="evidence" value="ECO:0007669"/>
    <property type="project" value="TreeGrafter"/>
</dbReference>
<evidence type="ECO:0000259" key="5">
    <source>
        <dbReference type="Pfam" id="PF13657"/>
    </source>
</evidence>
<dbReference type="Proteomes" id="UP000245618">
    <property type="component" value="Unassembled WGS sequence"/>
</dbReference>
<accession>A0A2U1K342</accession>
<sequence>MIAVADVKIWNHKVGVVLWDQQRNYGVFEYDKQFFKLGLDLSPIMMPVADAQRGRKIFSFPLLNPDTFKGLPGLLSDSLPDKFGNQIIDAWLAQQGKSSSDFNPVDRLCYIGKRGMGALEFEPANNGTIEKSNPIEIQELVKFAKEVLNARSDFHSDLDSEKGFSDILQVGSSAGGARAKAIIAYNTTTGDVRSGQVDGLEGFDYWLIKFDGVTNHQLGDPKGYGNIEYAYYLMAIDAGITMSESKLMSENNRSHFMTKRFDRQNNQKTHMQTLCGIAHFDYNMPRAYSYEQAFQIMRQMKLPYSDMEELYRRMVFNVMSRNQDDHTKNISFLMFPNGEWRLSPAYDVTYAYNPDNFWLKAHQMSVNGKRENIMLEDLLAVAKNINLKKPKPIIELCNEVLSNWRNYAAKAGIENTQIEQIGKQIILYKM</sequence>
<evidence type="ECO:0000256" key="2">
    <source>
        <dbReference type="ARBA" id="ARBA00022679"/>
    </source>
</evidence>
<dbReference type="PANTHER" id="PTHR37419">
    <property type="entry name" value="SERINE/THREONINE-PROTEIN KINASE TOXIN HIPA"/>
    <property type="match status" value="1"/>
</dbReference>
<feature type="domain" description="HipA N-terminal subdomain 1" evidence="5">
    <location>
        <begin position="6"/>
        <end position="121"/>
    </location>
</feature>
<dbReference type="RefSeq" id="WP_116759580.1">
    <property type="nucleotide sequence ID" value="NZ_QCZH01000001.1"/>
</dbReference>
<dbReference type="AlphaFoldDB" id="A0A2U1K342"/>
<keyword evidence="7" id="KW-1185">Reference proteome</keyword>
<dbReference type="EMBL" id="QCZH01000001">
    <property type="protein sequence ID" value="PWA11368.1"/>
    <property type="molecule type" value="Genomic_DNA"/>
</dbReference>
<name>A0A2U1K342_9FLAO</name>
<comment type="similarity">
    <text evidence="1">Belongs to the HipA Ser/Thr kinase family.</text>
</comment>
<dbReference type="Pfam" id="PF13657">
    <property type="entry name" value="Couple_hipA"/>
    <property type="match status" value="1"/>
</dbReference>
<evidence type="ECO:0000259" key="4">
    <source>
        <dbReference type="Pfam" id="PF07804"/>
    </source>
</evidence>
<dbReference type="InterPro" id="IPR017508">
    <property type="entry name" value="HipA_N1"/>
</dbReference>
<dbReference type="GO" id="GO:0005829">
    <property type="term" value="C:cytosol"/>
    <property type="evidence" value="ECO:0007669"/>
    <property type="project" value="TreeGrafter"/>
</dbReference>
<evidence type="ECO:0000313" key="7">
    <source>
        <dbReference type="Proteomes" id="UP000245618"/>
    </source>
</evidence>
<keyword evidence="3" id="KW-0418">Kinase</keyword>
<comment type="caution">
    <text evidence="6">The sequence shown here is derived from an EMBL/GenBank/DDBJ whole genome shotgun (WGS) entry which is preliminary data.</text>
</comment>
<reference evidence="6 7" key="1">
    <citation type="submission" date="2018-04" db="EMBL/GenBank/DDBJ databases">
        <title>Flavobacterium sp. nov., isolated from glacier ice.</title>
        <authorList>
            <person name="Liu Q."/>
            <person name="Xin Y.-H."/>
        </authorList>
    </citation>
    <scope>NUCLEOTIDE SEQUENCE [LARGE SCALE GENOMIC DNA]</scope>
    <source>
        <strain evidence="6 7">LB2P30</strain>
    </source>
</reference>
<feature type="domain" description="HipA-like C-terminal" evidence="4">
    <location>
        <begin position="172"/>
        <end position="401"/>
    </location>
</feature>
<proteinExistence type="inferred from homology"/>
<gene>
    <name evidence="6" type="ORF">DB891_00705</name>
</gene>
<evidence type="ECO:0000256" key="1">
    <source>
        <dbReference type="ARBA" id="ARBA00010164"/>
    </source>
</evidence>
<protein>
    <submittedName>
        <fullName evidence="6">Toxin HipA</fullName>
    </submittedName>
</protein>
<dbReference type="Gene3D" id="1.10.1070.20">
    <property type="match status" value="1"/>
</dbReference>
<evidence type="ECO:0000256" key="3">
    <source>
        <dbReference type="ARBA" id="ARBA00022777"/>
    </source>
</evidence>
<dbReference type="PANTHER" id="PTHR37419:SF8">
    <property type="entry name" value="TOXIN YJJJ"/>
    <property type="match status" value="1"/>
</dbReference>
<organism evidence="6 7">
    <name type="scientific">Flavobacterium laiguense</name>
    <dbReference type="NCBI Taxonomy" id="2169409"/>
    <lineage>
        <taxon>Bacteria</taxon>
        <taxon>Pseudomonadati</taxon>
        <taxon>Bacteroidota</taxon>
        <taxon>Flavobacteriia</taxon>
        <taxon>Flavobacteriales</taxon>
        <taxon>Flavobacteriaceae</taxon>
        <taxon>Flavobacterium</taxon>
    </lineage>
</organism>
<keyword evidence="2" id="KW-0808">Transferase</keyword>
<dbReference type="InterPro" id="IPR052028">
    <property type="entry name" value="HipA_Ser/Thr_kinase"/>
</dbReference>
<dbReference type="OrthoDB" id="9805913at2"/>
<evidence type="ECO:0000313" key="6">
    <source>
        <dbReference type="EMBL" id="PWA11368.1"/>
    </source>
</evidence>
<dbReference type="InterPro" id="IPR012893">
    <property type="entry name" value="HipA-like_C"/>
</dbReference>